<dbReference type="Pfam" id="PF14559">
    <property type="entry name" value="TPR_19"/>
    <property type="match status" value="1"/>
</dbReference>
<feature type="repeat" description="TPR" evidence="1">
    <location>
        <begin position="102"/>
        <end position="135"/>
    </location>
</feature>
<sequence>MEAFVGNGGGFLRTREVGVGSRVGARGKAACMVMEKKKSLRIASSPVYGDGASSDGGKSVALRGPKPQGKTSGRPAVVNWAREEKGSKGGTKVADVAVPEVQEIMYENAKAVEKRGDWRVALKTYNELLKMDPSNGKIYVRVSMLFRKLRKIDACRNILRRGLRANPTNAIIWQNWADIENKEGNVELARKLYKNALSANSRLHSIYNSWGSLEARLGNVAKARELFNKGLKFNPDNSRLLYSLGVLENRQHNSELARRLLMRGLKSEPDNSYLHQALALVELKAHRVSNARECLRRATKVDPKNTMAWLTWAQLEELQGQKDVARRYYRIGSEINSAGNITLWQSWARMEEKLGHEEDAIWIYSEAIARGFADALLYNEYGLLLRKVGRRRDAIEVFRRGLGVDEHCSQLYKSIALGLVEDGSIAQARRVFSVGERKGIGRDVAKLLHAWAAAEWQEQEKATAREIFQRAVKVDRTCGWLWMWFGRFELEEENFDLARHFFACSINADPRDGSAWRGWAELERKQGNEDRARFYYQRANELDTRKELYDCDPDHPLARCHSH</sequence>
<accession>A0A7S2ZYH1</accession>
<dbReference type="GO" id="GO:0006397">
    <property type="term" value="P:mRNA processing"/>
    <property type="evidence" value="ECO:0007669"/>
    <property type="project" value="InterPro"/>
</dbReference>
<dbReference type="PROSITE" id="PS50005">
    <property type="entry name" value="TPR"/>
    <property type="match status" value="3"/>
</dbReference>
<reference evidence="3" key="1">
    <citation type="submission" date="2021-01" db="EMBL/GenBank/DDBJ databases">
        <authorList>
            <person name="Corre E."/>
            <person name="Pelletier E."/>
            <person name="Niang G."/>
            <person name="Scheremetjew M."/>
            <person name="Finn R."/>
            <person name="Kale V."/>
            <person name="Holt S."/>
            <person name="Cochrane G."/>
            <person name="Meng A."/>
            <person name="Brown T."/>
            <person name="Cohen L."/>
        </authorList>
    </citation>
    <scope>NUCLEOTIDE SEQUENCE</scope>
    <source>
        <strain evidence="3">CCMP 769</strain>
    </source>
</reference>
<evidence type="ECO:0008006" key="4">
    <source>
        <dbReference type="Google" id="ProtNLM"/>
    </source>
</evidence>
<organism evidence="3">
    <name type="scientific">Rhodosorus marinus</name>
    <dbReference type="NCBI Taxonomy" id="101924"/>
    <lineage>
        <taxon>Eukaryota</taxon>
        <taxon>Rhodophyta</taxon>
        <taxon>Stylonematophyceae</taxon>
        <taxon>Stylonematales</taxon>
        <taxon>Stylonemataceae</taxon>
        <taxon>Rhodosorus</taxon>
    </lineage>
</organism>
<dbReference type="AlphaFoldDB" id="A0A7S2ZYH1"/>
<dbReference type="GO" id="GO:0003727">
    <property type="term" value="F:single-stranded RNA binding"/>
    <property type="evidence" value="ECO:0007669"/>
    <property type="project" value="TreeGrafter"/>
</dbReference>
<dbReference type="PANTHER" id="PTHR44917:SF1">
    <property type="entry name" value="PROTEIN HIGH CHLOROPHYLL FLUORESCENT 107"/>
    <property type="match status" value="1"/>
</dbReference>
<dbReference type="SMART" id="SM00028">
    <property type="entry name" value="TPR"/>
    <property type="match status" value="10"/>
</dbReference>
<name>A0A7S2ZYH1_9RHOD</name>
<dbReference type="GO" id="GO:0003729">
    <property type="term" value="F:mRNA binding"/>
    <property type="evidence" value="ECO:0007669"/>
    <property type="project" value="InterPro"/>
</dbReference>
<dbReference type="InterPro" id="IPR003107">
    <property type="entry name" value="HAT"/>
</dbReference>
<dbReference type="InterPro" id="IPR011990">
    <property type="entry name" value="TPR-like_helical_dom_sf"/>
</dbReference>
<dbReference type="EMBL" id="HBHW01030698">
    <property type="protein sequence ID" value="CAE0055747.1"/>
    <property type="molecule type" value="Transcribed_RNA"/>
</dbReference>
<dbReference type="Gene3D" id="1.25.40.10">
    <property type="entry name" value="Tetratricopeptide repeat domain"/>
    <property type="match status" value="2"/>
</dbReference>
<feature type="repeat" description="TPR" evidence="1">
    <location>
        <begin position="204"/>
        <end position="237"/>
    </location>
</feature>
<protein>
    <recommendedName>
        <fullName evidence="4">PsbB mRNA maturation factor Mbb1, chloroplastic</fullName>
    </recommendedName>
</protein>
<keyword evidence="1" id="KW-0802">TPR repeat</keyword>
<dbReference type="SUPFAM" id="SSF81901">
    <property type="entry name" value="HCP-like"/>
    <property type="match status" value="1"/>
</dbReference>
<dbReference type="SMART" id="SM00386">
    <property type="entry name" value="HAT"/>
    <property type="match status" value="9"/>
</dbReference>
<dbReference type="SUPFAM" id="SSF48452">
    <property type="entry name" value="TPR-like"/>
    <property type="match status" value="1"/>
</dbReference>
<dbReference type="InterPro" id="IPR044624">
    <property type="entry name" value="Mbb1-like"/>
</dbReference>
<feature type="region of interest" description="Disordered" evidence="2">
    <location>
        <begin position="45"/>
        <end position="78"/>
    </location>
</feature>
<evidence type="ECO:0000256" key="2">
    <source>
        <dbReference type="SAM" id="MobiDB-lite"/>
    </source>
</evidence>
<dbReference type="GO" id="GO:0006417">
    <property type="term" value="P:regulation of translation"/>
    <property type="evidence" value="ECO:0007669"/>
    <property type="project" value="TreeGrafter"/>
</dbReference>
<feature type="repeat" description="TPR" evidence="1">
    <location>
        <begin position="375"/>
        <end position="408"/>
    </location>
</feature>
<evidence type="ECO:0000256" key="1">
    <source>
        <dbReference type="PROSITE-ProRule" id="PRU00339"/>
    </source>
</evidence>
<gene>
    <name evidence="3" type="ORF">RMAR00112_LOCUS23783</name>
</gene>
<proteinExistence type="predicted"/>
<evidence type="ECO:0000313" key="3">
    <source>
        <dbReference type="EMBL" id="CAE0055747.1"/>
    </source>
</evidence>
<dbReference type="PANTHER" id="PTHR44917">
    <property type="entry name" value="PROTEIN HIGH CHLOROPHYLL FLUORESCENT 107"/>
    <property type="match status" value="1"/>
</dbReference>
<dbReference type="InterPro" id="IPR019734">
    <property type="entry name" value="TPR_rpt"/>
</dbReference>